<feature type="region of interest" description="Disordered" evidence="3">
    <location>
        <begin position="572"/>
        <end position="629"/>
    </location>
</feature>
<feature type="compositionally biased region" description="Low complexity" evidence="3">
    <location>
        <begin position="516"/>
        <end position="543"/>
    </location>
</feature>
<feature type="compositionally biased region" description="Low complexity" evidence="3">
    <location>
        <begin position="590"/>
        <end position="600"/>
    </location>
</feature>
<sequence>MPPTRLPLLARRSRLTTTLLVLLALFLLGTVLVLSTAKAYFSIDKSAYILPEELGTWEEIRWGAEGGLPAGWAERYPWLWRLLHNHGGSSAEVEGAAGVAGAGAATSPGEGDSPPEKIPRIIHQTWKSDVLPPKWQAVRDECAAMHPDYEYMLWTDATSRTFIAQHYPWFLPIFDAYPYAIQRADAIRYFVLHHYGGIYMDLDIGCRRRLDPLLRFEVVLPVTRPVGVSNDLIFAAKQHPFMDQTIHNLVTFNHRYLTHYPTVMFSTGPMFVSASYGLYVEAHGPASPSNPSDPAAGFKGVRVLPKSLYGKNAKESEVPDAFFRHYYGSSWHAGDAGFLIFLRDHGRLLMVIGGCVLAYGACRMVLPRLAFSWKKGQYRRVAGESRGARSSRRRGGADQGAGEGAGWIGLPLRDPTASRTQRRVSNLAAMRNTAQTPDTHLGLHRHAYGEPESPTPTAATSGPPRVAAPKPQRLSLPSFFEIDETEGEGEDDPSASDRSSDRSRPSNEEHDHEPTGLLAWAGIAGGADSSSSSLSDSSTAGAGPHVPRGWRSARGVLLLPAYLLSRMGSPSLPSFGASAGGRTGARRTRTSFSGEHTAPLPHHHAHHSPADSWSSSSSPPPPPSRSPSIVDRAAHLLLPRGWRGPVSGRGRTPVPGLDADADLELDNRHVSGPFCGEGQGEGERTPLAARAGEGGGGRRMSSSAWFDETAGSAPQRASGAFLTPSGSVAAQLPSGTDARTPPPPYDGAAAAAAAGGGAWPDKK</sequence>
<dbReference type="SUPFAM" id="SSF53448">
    <property type="entry name" value="Nucleotide-diphospho-sugar transferases"/>
    <property type="match status" value="1"/>
</dbReference>
<keyword evidence="5" id="KW-1185">Reference proteome</keyword>
<dbReference type="FunFam" id="3.90.550.20:FF:000005">
    <property type="entry name" value="Unplaced genomic scaffold supercont1.17, whole genome shotgun sequence"/>
    <property type="match status" value="1"/>
</dbReference>
<dbReference type="GO" id="GO:0051999">
    <property type="term" value="P:mannosyl-inositol phosphorylceramide biosynthetic process"/>
    <property type="evidence" value="ECO:0007669"/>
    <property type="project" value="TreeGrafter"/>
</dbReference>
<protein>
    <recommendedName>
        <fullName evidence="6">Glycosyltransferase family 32 protein</fullName>
    </recommendedName>
</protein>
<proteinExistence type="inferred from homology"/>
<gene>
    <name evidence="4" type="ORF">BDZ90DRAFT_230710</name>
</gene>
<feature type="compositionally biased region" description="Gly residues" evidence="3">
    <location>
        <begin position="754"/>
        <end position="763"/>
    </location>
</feature>
<dbReference type="Gene3D" id="3.90.550.20">
    <property type="match status" value="1"/>
</dbReference>
<organism evidence="4 5">
    <name type="scientific">Jaminaea rosea</name>
    <dbReference type="NCBI Taxonomy" id="1569628"/>
    <lineage>
        <taxon>Eukaryota</taxon>
        <taxon>Fungi</taxon>
        <taxon>Dikarya</taxon>
        <taxon>Basidiomycota</taxon>
        <taxon>Ustilaginomycotina</taxon>
        <taxon>Exobasidiomycetes</taxon>
        <taxon>Microstromatales</taxon>
        <taxon>Microstromatales incertae sedis</taxon>
        <taxon>Jaminaea</taxon>
    </lineage>
</organism>
<dbReference type="GO" id="GO:0000030">
    <property type="term" value="F:mannosyltransferase activity"/>
    <property type="evidence" value="ECO:0007669"/>
    <property type="project" value="TreeGrafter"/>
</dbReference>
<evidence type="ECO:0000256" key="2">
    <source>
        <dbReference type="ARBA" id="ARBA00022679"/>
    </source>
</evidence>
<dbReference type="AlphaFoldDB" id="A0A316UY06"/>
<dbReference type="InterPro" id="IPR029044">
    <property type="entry name" value="Nucleotide-diphossugar_trans"/>
</dbReference>
<name>A0A316UY06_9BASI</name>
<comment type="similarity">
    <text evidence="1">Belongs to the glycosyltransferase 32 family.</text>
</comment>
<dbReference type="OrthoDB" id="3647at2759"/>
<evidence type="ECO:0000256" key="1">
    <source>
        <dbReference type="ARBA" id="ARBA00009003"/>
    </source>
</evidence>
<accession>A0A316UY06</accession>
<feature type="region of interest" description="Disordered" evidence="3">
    <location>
        <begin position="674"/>
        <end position="763"/>
    </location>
</feature>
<evidence type="ECO:0000313" key="4">
    <source>
        <dbReference type="EMBL" id="PWN29874.1"/>
    </source>
</evidence>
<evidence type="ECO:0008006" key="6">
    <source>
        <dbReference type="Google" id="ProtNLM"/>
    </source>
</evidence>
<dbReference type="RefSeq" id="XP_025364486.1">
    <property type="nucleotide sequence ID" value="XM_025505579.1"/>
</dbReference>
<feature type="compositionally biased region" description="Acidic residues" evidence="3">
    <location>
        <begin position="481"/>
        <end position="494"/>
    </location>
</feature>
<dbReference type="Pfam" id="PF04488">
    <property type="entry name" value="Gly_transf_sug"/>
    <property type="match status" value="1"/>
</dbReference>
<evidence type="ECO:0000256" key="3">
    <source>
        <dbReference type="SAM" id="MobiDB-lite"/>
    </source>
</evidence>
<feature type="compositionally biased region" description="Gly residues" evidence="3">
    <location>
        <begin position="397"/>
        <end position="407"/>
    </location>
</feature>
<feature type="compositionally biased region" description="Basic and acidic residues" evidence="3">
    <location>
        <begin position="498"/>
        <end position="514"/>
    </location>
</feature>
<dbReference type="PANTHER" id="PTHR32385">
    <property type="entry name" value="MANNOSYL PHOSPHORYLINOSITOL CERAMIDE SYNTHASE"/>
    <property type="match status" value="1"/>
</dbReference>
<dbReference type="GO" id="GO:0016020">
    <property type="term" value="C:membrane"/>
    <property type="evidence" value="ECO:0007669"/>
    <property type="project" value="GOC"/>
</dbReference>
<dbReference type="EMBL" id="KZ819663">
    <property type="protein sequence ID" value="PWN29874.1"/>
    <property type="molecule type" value="Genomic_DNA"/>
</dbReference>
<dbReference type="InterPro" id="IPR051706">
    <property type="entry name" value="Glycosyltransferase_domain"/>
</dbReference>
<dbReference type="Proteomes" id="UP000245884">
    <property type="component" value="Unassembled WGS sequence"/>
</dbReference>
<evidence type="ECO:0000313" key="5">
    <source>
        <dbReference type="Proteomes" id="UP000245884"/>
    </source>
</evidence>
<keyword evidence="2" id="KW-0808">Transferase</keyword>
<dbReference type="STRING" id="1569628.A0A316UY06"/>
<feature type="compositionally biased region" description="Low complexity" evidence="3">
    <location>
        <begin position="450"/>
        <end position="464"/>
    </location>
</feature>
<dbReference type="PANTHER" id="PTHR32385:SF15">
    <property type="entry name" value="INOSITOL PHOSPHOCERAMIDE MANNOSYLTRANSFERASE 1"/>
    <property type="match status" value="1"/>
</dbReference>
<dbReference type="GeneID" id="37027402"/>
<dbReference type="InterPro" id="IPR007577">
    <property type="entry name" value="GlycoTrfase_DXD_sugar-bd_CS"/>
</dbReference>
<reference evidence="4 5" key="1">
    <citation type="journal article" date="2018" name="Mol. Biol. Evol.">
        <title>Broad Genomic Sampling Reveals a Smut Pathogenic Ancestry of the Fungal Clade Ustilaginomycotina.</title>
        <authorList>
            <person name="Kijpornyongpan T."/>
            <person name="Mondo S.J."/>
            <person name="Barry K."/>
            <person name="Sandor L."/>
            <person name="Lee J."/>
            <person name="Lipzen A."/>
            <person name="Pangilinan J."/>
            <person name="LaButti K."/>
            <person name="Hainaut M."/>
            <person name="Henrissat B."/>
            <person name="Grigoriev I.V."/>
            <person name="Spatafora J.W."/>
            <person name="Aime M.C."/>
        </authorList>
    </citation>
    <scope>NUCLEOTIDE SEQUENCE [LARGE SCALE GENOMIC DNA]</scope>
    <source>
        <strain evidence="4 5">MCA 5214</strain>
    </source>
</reference>
<feature type="region of interest" description="Disordered" evidence="3">
    <location>
        <begin position="382"/>
        <end position="549"/>
    </location>
</feature>